<accession>A0A075HHD3</accession>
<dbReference type="Gene3D" id="3.30.1330.170">
    <property type="entry name" value="Cyanuric acid hydrolase/Barbiturase, RU A"/>
    <property type="match status" value="1"/>
</dbReference>
<evidence type="ECO:0000256" key="1">
    <source>
        <dbReference type="ARBA" id="ARBA00010947"/>
    </source>
</evidence>
<comment type="similarity">
    <text evidence="1">Belongs to the cyclic amide hydrolase (CyAH) family.</text>
</comment>
<organism evidence="3">
    <name type="scientific">uncultured marine thaumarchaeote KM3_67_E04</name>
    <dbReference type="NCBI Taxonomy" id="1456236"/>
    <lineage>
        <taxon>Archaea</taxon>
        <taxon>Nitrososphaerota</taxon>
        <taxon>environmental samples</taxon>
    </lineage>
</organism>
<gene>
    <name evidence="3" type="primary">atzD</name>
</gene>
<protein>
    <submittedName>
        <fullName evidence="3">Barbiturase (AtzD)</fullName>
        <ecNumber evidence="3">3.5.2.15</ecNumber>
    </submittedName>
</protein>
<sequence length="368" mass="39677">MKTEIYKFPMNGPEDLSGLRNLVENGTVIPNEIVAIIAKTEGNGNVNDFTRGYTTFAIKSMLSNYLGCTHSNVSERVSIICSGGCEGVMSPHATVFTKKNVNENKVSDDKRFTIGVSKTRELLPEEIGTYIHAKLVCQNVKEAMALALIENIQDVHYVQIKCPLLTSDRINDAEGRGKQVVTKDTLKSMAFSRGASSLGVAMALNEVDEDKIVDSTICNDWSYFSSVASASAGIELMNNEIVVMGNSKKSISDCMIGHSVMNDPIDSMAVRNALQSVGINANPKVDIDDQKRLINVFAKAEAHTSGLVKNRRTTMLTDSDINSTRHARAVVNAVIASIVDDPMVYVSGGSEHQGPLGGGPVSVIAYIA</sequence>
<keyword evidence="2 3" id="KW-0378">Hydrolase</keyword>
<proteinExistence type="inferred from homology"/>
<dbReference type="Gene3D" id="3.30.1330.180">
    <property type="entry name" value="Cyanuric acid hydrolase/Barbiturase, RU B"/>
    <property type="match status" value="1"/>
</dbReference>
<dbReference type="InterPro" id="IPR043006">
    <property type="entry name" value="AtzD/Barbiturase_RUB"/>
</dbReference>
<dbReference type="InterPro" id="IPR014086">
    <property type="entry name" value="AtzD/Barbiturase"/>
</dbReference>
<dbReference type="GO" id="GO:0018753">
    <property type="term" value="F:cyanuric acid amidohydrolase activity"/>
    <property type="evidence" value="ECO:0007669"/>
    <property type="project" value="UniProtKB-EC"/>
</dbReference>
<dbReference type="InterPro" id="IPR043007">
    <property type="entry name" value="AtzD/Barbiturase_RUC"/>
</dbReference>
<name>A0A075HHD3_9ARCH</name>
<dbReference type="Pfam" id="PF09663">
    <property type="entry name" value="Amido_AtzD_TrzD"/>
    <property type="match status" value="1"/>
</dbReference>
<dbReference type="NCBIfam" id="TIGR02714">
    <property type="entry name" value="amido_AtzD_TrzD"/>
    <property type="match status" value="1"/>
</dbReference>
<dbReference type="HAMAP" id="MF_01989">
    <property type="entry name" value="Cyc_amidohydrol"/>
    <property type="match status" value="1"/>
</dbReference>
<evidence type="ECO:0000313" key="3">
    <source>
        <dbReference type="EMBL" id="AIF14560.1"/>
    </source>
</evidence>
<dbReference type="EMBL" id="KF901004">
    <property type="protein sequence ID" value="AIF14560.1"/>
    <property type="molecule type" value="Genomic_DNA"/>
</dbReference>
<dbReference type="InterPro" id="IPR043008">
    <property type="entry name" value="AtzD/Barbiturase_RUA"/>
</dbReference>
<reference evidence="3" key="1">
    <citation type="journal article" date="2014" name="Genome Biol. Evol.">
        <title>Pangenome evidence for extensive interdomain horizontal transfer affecting lineage core and shell genes in uncultured planktonic thaumarchaeota and euryarchaeota.</title>
        <authorList>
            <person name="Deschamps P."/>
            <person name="Zivanovic Y."/>
            <person name="Moreira D."/>
            <person name="Rodriguez-Valera F."/>
            <person name="Lopez-Garcia P."/>
        </authorList>
    </citation>
    <scope>NUCLEOTIDE SEQUENCE</scope>
</reference>
<dbReference type="EC" id="3.5.2.15" evidence="3"/>
<dbReference type="AlphaFoldDB" id="A0A075HHD3"/>
<evidence type="ECO:0000256" key="2">
    <source>
        <dbReference type="ARBA" id="ARBA00022801"/>
    </source>
</evidence>
<dbReference type="Gene3D" id="3.30.1330.160">
    <property type="entry name" value="Cyanuric acid hydrolase/Barbituras, RU C"/>
    <property type="match status" value="1"/>
</dbReference>